<dbReference type="GO" id="GO:0009451">
    <property type="term" value="P:RNA modification"/>
    <property type="evidence" value="ECO:0007669"/>
    <property type="project" value="InterPro"/>
</dbReference>
<dbReference type="Pfam" id="PF13041">
    <property type="entry name" value="PPR_2"/>
    <property type="match status" value="1"/>
</dbReference>
<evidence type="ECO:0008006" key="5">
    <source>
        <dbReference type="Google" id="ProtNLM"/>
    </source>
</evidence>
<feature type="repeat" description="PPR" evidence="2">
    <location>
        <begin position="25"/>
        <end position="59"/>
    </location>
</feature>
<name>A0AA88VKN9_9ASTE</name>
<dbReference type="PROSITE" id="PS51375">
    <property type="entry name" value="PPR"/>
    <property type="match status" value="1"/>
</dbReference>
<sequence>MISGYASIGNVGCARNVFDESPVRDVVSWNSIILACGNAGDMREARKLFEEMPERSVITWNTMLVAYLNNELPEDAVALFEKMKFSNVYNLVGVGSWGGAADVTQEEDADNGGNEYLKRISFWFWSNYWVLGIVHVHGVQDLLRLHLGWEAGFLI</sequence>
<comment type="caution">
    <text evidence="3">The sequence shown here is derived from an EMBL/GenBank/DDBJ whole genome shotgun (WGS) entry which is preliminary data.</text>
</comment>
<dbReference type="InterPro" id="IPR002885">
    <property type="entry name" value="PPR_rpt"/>
</dbReference>
<dbReference type="InterPro" id="IPR046960">
    <property type="entry name" value="PPR_At4g14850-like_plant"/>
</dbReference>
<dbReference type="Gene3D" id="1.25.40.10">
    <property type="entry name" value="Tetratricopeptide repeat domain"/>
    <property type="match status" value="1"/>
</dbReference>
<gene>
    <name evidence="3" type="ORF">RJ639_012981</name>
</gene>
<reference evidence="3" key="1">
    <citation type="submission" date="2022-12" db="EMBL/GenBank/DDBJ databases">
        <title>Draft genome assemblies for two species of Escallonia (Escalloniales).</title>
        <authorList>
            <person name="Chanderbali A."/>
            <person name="Dervinis C."/>
            <person name="Anghel I."/>
            <person name="Soltis D."/>
            <person name="Soltis P."/>
            <person name="Zapata F."/>
        </authorList>
    </citation>
    <scope>NUCLEOTIDE SEQUENCE</scope>
    <source>
        <strain evidence="3">UCBG64.0493</strain>
        <tissue evidence="3">Leaf</tissue>
    </source>
</reference>
<dbReference type="Pfam" id="PF01535">
    <property type="entry name" value="PPR"/>
    <property type="match status" value="2"/>
</dbReference>
<dbReference type="GO" id="GO:0003723">
    <property type="term" value="F:RNA binding"/>
    <property type="evidence" value="ECO:0007669"/>
    <property type="project" value="InterPro"/>
</dbReference>
<dbReference type="PANTHER" id="PTHR47926">
    <property type="entry name" value="PENTATRICOPEPTIDE REPEAT-CONTAINING PROTEIN"/>
    <property type="match status" value="1"/>
</dbReference>
<evidence type="ECO:0000313" key="4">
    <source>
        <dbReference type="Proteomes" id="UP001188597"/>
    </source>
</evidence>
<protein>
    <recommendedName>
        <fullName evidence="5">Pentatricopeptide repeat-containing protein</fullName>
    </recommendedName>
</protein>
<dbReference type="InterPro" id="IPR011990">
    <property type="entry name" value="TPR-like_helical_dom_sf"/>
</dbReference>
<dbReference type="AlphaFoldDB" id="A0AA88VKN9"/>
<keyword evidence="4" id="KW-1185">Reference proteome</keyword>
<evidence type="ECO:0000256" key="1">
    <source>
        <dbReference type="ARBA" id="ARBA00022737"/>
    </source>
</evidence>
<evidence type="ECO:0000256" key="2">
    <source>
        <dbReference type="PROSITE-ProRule" id="PRU00708"/>
    </source>
</evidence>
<dbReference type="Proteomes" id="UP001188597">
    <property type="component" value="Unassembled WGS sequence"/>
</dbReference>
<proteinExistence type="predicted"/>
<keyword evidence="1" id="KW-0677">Repeat</keyword>
<dbReference type="NCBIfam" id="TIGR00756">
    <property type="entry name" value="PPR"/>
    <property type="match status" value="2"/>
</dbReference>
<organism evidence="3 4">
    <name type="scientific">Escallonia herrerae</name>
    <dbReference type="NCBI Taxonomy" id="1293975"/>
    <lineage>
        <taxon>Eukaryota</taxon>
        <taxon>Viridiplantae</taxon>
        <taxon>Streptophyta</taxon>
        <taxon>Embryophyta</taxon>
        <taxon>Tracheophyta</taxon>
        <taxon>Spermatophyta</taxon>
        <taxon>Magnoliopsida</taxon>
        <taxon>eudicotyledons</taxon>
        <taxon>Gunneridae</taxon>
        <taxon>Pentapetalae</taxon>
        <taxon>asterids</taxon>
        <taxon>campanulids</taxon>
        <taxon>Escalloniales</taxon>
        <taxon>Escalloniaceae</taxon>
        <taxon>Escallonia</taxon>
    </lineage>
</organism>
<dbReference type="EMBL" id="JAVXUP010001598">
    <property type="protein sequence ID" value="KAK3009892.1"/>
    <property type="molecule type" value="Genomic_DNA"/>
</dbReference>
<evidence type="ECO:0000313" key="3">
    <source>
        <dbReference type="EMBL" id="KAK3009892.1"/>
    </source>
</evidence>
<accession>A0AA88VKN9</accession>